<evidence type="ECO:0000313" key="10">
    <source>
        <dbReference type="Proteomes" id="UP000504607"/>
    </source>
</evidence>
<evidence type="ECO:0000256" key="3">
    <source>
        <dbReference type="ARBA" id="ARBA00023242"/>
    </source>
</evidence>
<dbReference type="RefSeq" id="XP_010926805.1">
    <property type="nucleotide sequence ID" value="XM_010928503.2"/>
</dbReference>
<dbReference type="InParanoid" id="A0A6I9RHZ5"/>
<dbReference type="SUPFAM" id="SSF46785">
    <property type="entry name" value="Winged helix' DNA-binding domain"/>
    <property type="match status" value="1"/>
</dbReference>
<evidence type="ECO:0000259" key="8">
    <source>
        <dbReference type="PROSITE" id="PS50961"/>
    </source>
</evidence>
<dbReference type="Pfam" id="PF08777">
    <property type="entry name" value="RRM_3"/>
    <property type="match status" value="1"/>
</dbReference>
<keyword evidence="10" id="KW-1185">Reference proteome</keyword>
<keyword evidence="3" id="KW-0539">Nucleus</keyword>
<dbReference type="SMART" id="SM00715">
    <property type="entry name" value="LA"/>
    <property type="match status" value="1"/>
</dbReference>
<evidence type="ECO:0000259" key="9">
    <source>
        <dbReference type="PROSITE" id="PS51939"/>
    </source>
</evidence>
<dbReference type="InterPro" id="IPR000504">
    <property type="entry name" value="RRM_dom"/>
</dbReference>
<dbReference type="OrthoDB" id="439993at2759"/>
<dbReference type="PROSITE" id="PS50102">
    <property type="entry name" value="RRM"/>
    <property type="match status" value="1"/>
</dbReference>
<evidence type="ECO:0000313" key="11">
    <source>
        <dbReference type="RefSeq" id="XP_010926805.1"/>
    </source>
</evidence>
<dbReference type="PANTHER" id="PTHR22792:SF140">
    <property type="entry name" value="ACHILLES, ISOFORM A"/>
    <property type="match status" value="1"/>
</dbReference>
<dbReference type="InterPro" id="IPR006630">
    <property type="entry name" value="La_HTH"/>
</dbReference>
<dbReference type="Pfam" id="PF00076">
    <property type="entry name" value="RRM_1"/>
    <property type="match status" value="1"/>
</dbReference>
<comment type="subcellular location">
    <subcellularLocation>
        <location evidence="1">Nucleus</location>
    </subcellularLocation>
</comment>
<feature type="domain" description="HTH La-type RNA-binding" evidence="8">
    <location>
        <begin position="3"/>
        <end position="108"/>
    </location>
</feature>
<dbReference type="FunCoup" id="A0A6I9RHZ5">
    <property type="interactions" value="2869"/>
</dbReference>
<dbReference type="AlphaFoldDB" id="A0A6I9RHZ5"/>
<dbReference type="Pfam" id="PF05383">
    <property type="entry name" value="La"/>
    <property type="match status" value="1"/>
</dbReference>
<dbReference type="PROSITE" id="PS51939">
    <property type="entry name" value="XRRM"/>
    <property type="match status" value="1"/>
</dbReference>
<dbReference type="InterPro" id="IPR014886">
    <property type="entry name" value="La_xRRM"/>
</dbReference>
<evidence type="ECO:0000256" key="5">
    <source>
        <dbReference type="PROSITE-ProRule" id="PRU00332"/>
    </source>
</evidence>
<dbReference type="CDD" id="cd08030">
    <property type="entry name" value="LA_like_plant"/>
    <property type="match status" value="1"/>
</dbReference>
<feature type="domain" description="XRRM" evidence="9">
    <location>
        <begin position="305"/>
        <end position="430"/>
    </location>
</feature>
<sequence length="449" mass="49685">MAASLDEAKAKNILRQVEFYFSDSNLPRDNFLKKTVQQSEDGLVSLALICSFSRMKSHLGLNAAVKPEDVPEETVLAVAEVLRRSSSLRVSEDGKRIGRSTVLLELEEVLEQVDSRTIAASPFPYDVKLEDVESLFAQHGKVNSVRLPHHVADKRHFCGTALIEFSEEIDAKMVLKESMVYAGAELELKPKKEFDAEREKKRAEFEKTCSNKNASNRSYPKGLIVAFKLKSMQVDESTEQKGAGKVTDTTEGCKTEILNSSESVNEEGAQKILDNFNNNEEKLSDDASENHMQAIEEVGTGDGAEESKDDGTNGSSGKTVVTREDLKQVFEKFGIVKFIDYRMGEESGYIRFEDSDAATKARAMAVLAEEGGLIVKNYIATLEALTGDAEKEYWNLLRGNQERFRENKGSKGRGVKSSRGGRHFGGKRARQKDSADRESNKAQKVGAAA</sequence>
<evidence type="ECO:0000259" key="7">
    <source>
        <dbReference type="PROSITE" id="PS50102"/>
    </source>
</evidence>
<dbReference type="SMART" id="SM00360">
    <property type="entry name" value="RRM"/>
    <property type="match status" value="2"/>
</dbReference>
<comment type="function">
    <text evidence="4">Binds to the 3' poly(U) terminus of nascent RNA polymerase III transcripts, protecting them from exonuclease digestion and facilitating their folding and maturation.</text>
</comment>
<dbReference type="GO" id="GO:0006396">
    <property type="term" value="P:RNA processing"/>
    <property type="evidence" value="ECO:0007669"/>
    <property type="project" value="InterPro"/>
</dbReference>
<dbReference type="InterPro" id="IPR045180">
    <property type="entry name" value="La_dom_prot"/>
</dbReference>
<proteinExistence type="predicted"/>
<gene>
    <name evidence="11" type="primary">LOC105048980</name>
</gene>
<dbReference type="InterPro" id="IPR036390">
    <property type="entry name" value="WH_DNA-bd_sf"/>
</dbReference>
<feature type="region of interest" description="Disordered" evidence="6">
    <location>
        <begin position="404"/>
        <end position="449"/>
    </location>
</feature>
<keyword evidence="2 5" id="KW-0694">RNA-binding</keyword>
<dbReference type="PROSITE" id="PS50961">
    <property type="entry name" value="HTH_LA"/>
    <property type="match status" value="1"/>
</dbReference>
<dbReference type="CDD" id="cd12291">
    <property type="entry name" value="RRM1_La"/>
    <property type="match status" value="1"/>
</dbReference>
<accession>A0A6I9RHZ5</accession>
<feature type="region of interest" description="Disordered" evidence="6">
    <location>
        <begin position="298"/>
        <end position="318"/>
    </location>
</feature>
<dbReference type="GO" id="GO:0005634">
    <property type="term" value="C:nucleus"/>
    <property type="evidence" value="ECO:0007669"/>
    <property type="project" value="UniProtKB-SubCell"/>
</dbReference>
<dbReference type="FunFam" id="1.10.10.10:FF:000795">
    <property type="entry name" value="La protein 2"/>
    <property type="match status" value="1"/>
</dbReference>
<evidence type="ECO:0000256" key="6">
    <source>
        <dbReference type="SAM" id="MobiDB-lite"/>
    </source>
</evidence>
<feature type="compositionally biased region" description="Basic and acidic residues" evidence="6">
    <location>
        <begin position="431"/>
        <end position="441"/>
    </location>
</feature>
<protein>
    <submittedName>
        <fullName evidence="11">La protein 1</fullName>
    </submittedName>
</protein>
<reference evidence="11" key="1">
    <citation type="submission" date="2025-08" db="UniProtKB">
        <authorList>
            <consortium name="RefSeq"/>
        </authorList>
    </citation>
    <scope>IDENTIFICATION</scope>
</reference>
<feature type="compositionally biased region" description="Basic residues" evidence="6">
    <location>
        <begin position="410"/>
        <end position="430"/>
    </location>
</feature>
<dbReference type="Proteomes" id="UP000504607">
    <property type="component" value="Chromosome 7"/>
</dbReference>
<dbReference type="InterPro" id="IPR002344">
    <property type="entry name" value="Lupus_La"/>
</dbReference>
<evidence type="ECO:0000256" key="1">
    <source>
        <dbReference type="ARBA" id="ARBA00004123"/>
    </source>
</evidence>
<dbReference type="GeneID" id="105048980"/>
<name>A0A6I9RHZ5_ELAGV</name>
<dbReference type="GO" id="GO:1990904">
    <property type="term" value="C:ribonucleoprotein complex"/>
    <property type="evidence" value="ECO:0007669"/>
    <property type="project" value="UniProtKB-UniRule"/>
</dbReference>
<dbReference type="PANTHER" id="PTHR22792">
    <property type="entry name" value="LUPUS LA PROTEIN-RELATED"/>
    <property type="match status" value="1"/>
</dbReference>
<dbReference type="PRINTS" id="PR00302">
    <property type="entry name" value="LUPUSLA"/>
</dbReference>
<dbReference type="SUPFAM" id="SSF54928">
    <property type="entry name" value="RNA-binding domain, RBD"/>
    <property type="match status" value="2"/>
</dbReference>
<dbReference type="InterPro" id="IPR035979">
    <property type="entry name" value="RBD_domain_sf"/>
</dbReference>
<dbReference type="Gene3D" id="1.10.10.10">
    <property type="entry name" value="Winged helix-like DNA-binding domain superfamily/Winged helix DNA-binding domain"/>
    <property type="match status" value="1"/>
</dbReference>
<dbReference type="InterPro" id="IPR036388">
    <property type="entry name" value="WH-like_DNA-bd_sf"/>
</dbReference>
<evidence type="ECO:0000256" key="4">
    <source>
        <dbReference type="ARBA" id="ARBA00057261"/>
    </source>
</evidence>
<feature type="domain" description="RRM" evidence="7">
    <location>
        <begin position="116"/>
        <end position="201"/>
    </location>
</feature>
<dbReference type="GO" id="GO:0003729">
    <property type="term" value="F:mRNA binding"/>
    <property type="evidence" value="ECO:0007669"/>
    <property type="project" value="TreeGrafter"/>
</dbReference>
<dbReference type="Gene3D" id="3.30.70.330">
    <property type="match status" value="2"/>
</dbReference>
<dbReference type="InterPro" id="IPR012677">
    <property type="entry name" value="Nucleotide-bd_a/b_plait_sf"/>
</dbReference>
<evidence type="ECO:0000256" key="2">
    <source>
        <dbReference type="ARBA" id="ARBA00022884"/>
    </source>
</evidence>
<organism evidence="10 11">
    <name type="scientific">Elaeis guineensis var. tenera</name>
    <name type="common">Oil palm</name>
    <dbReference type="NCBI Taxonomy" id="51953"/>
    <lineage>
        <taxon>Eukaryota</taxon>
        <taxon>Viridiplantae</taxon>
        <taxon>Streptophyta</taxon>
        <taxon>Embryophyta</taxon>
        <taxon>Tracheophyta</taxon>
        <taxon>Spermatophyta</taxon>
        <taxon>Magnoliopsida</taxon>
        <taxon>Liliopsida</taxon>
        <taxon>Arecaceae</taxon>
        <taxon>Arecoideae</taxon>
        <taxon>Cocoseae</taxon>
        <taxon>Elaeidinae</taxon>
        <taxon>Elaeis</taxon>
    </lineage>
</organism>
<dbReference type="KEGG" id="egu:105048980"/>